<organism evidence="1 2">
    <name type="scientific">Caerostris extrusa</name>
    <name type="common">Bark spider</name>
    <name type="synonym">Caerostris bankana</name>
    <dbReference type="NCBI Taxonomy" id="172846"/>
    <lineage>
        <taxon>Eukaryota</taxon>
        <taxon>Metazoa</taxon>
        <taxon>Ecdysozoa</taxon>
        <taxon>Arthropoda</taxon>
        <taxon>Chelicerata</taxon>
        <taxon>Arachnida</taxon>
        <taxon>Araneae</taxon>
        <taxon>Araneomorphae</taxon>
        <taxon>Entelegynae</taxon>
        <taxon>Araneoidea</taxon>
        <taxon>Araneidae</taxon>
        <taxon>Caerostris</taxon>
    </lineage>
</organism>
<dbReference type="Proteomes" id="UP001054945">
    <property type="component" value="Unassembled WGS sequence"/>
</dbReference>
<dbReference type="EMBL" id="BPLR01010738">
    <property type="protein sequence ID" value="GIY41667.1"/>
    <property type="molecule type" value="Genomic_DNA"/>
</dbReference>
<proteinExistence type="predicted"/>
<keyword evidence="2" id="KW-1185">Reference proteome</keyword>
<name>A0AAV4TA69_CAEEX</name>
<reference evidence="1 2" key="1">
    <citation type="submission" date="2021-06" db="EMBL/GenBank/DDBJ databases">
        <title>Caerostris extrusa draft genome.</title>
        <authorList>
            <person name="Kono N."/>
            <person name="Arakawa K."/>
        </authorList>
    </citation>
    <scope>NUCLEOTIDE SEQUENCE [LARGE SCALE GENOMIC DNA]</scope>
</reference>
<comment type="caution">
    <text evidence="1">The sequence shown here is derived from an EMBL/GenBank/DDBJ whole genome shotgun (WGS) entry which is preliminary data.</text>
</comment>
<evidence type="ECO:0000313" key="1">
    <source>
        <dbReference type="EMBL" id="GIY41667.1"/>
    </source>
</evidence>
<protein>
    <submittedName>
        <fullName evidence="1">Uncharacterized protein</fullName>
    </submittedName>
</protein>
<evidence type="ECO:0000313" key="2">
    <source>
        <dbReference type="Proteomes" id="UP001054945"/>
    </source>
</evidence>
<gene>
    <name evidence="1" type="ORF">CEXT_164761</name>
</gene>
<dbReference type="AlphaFoldDB" id="A0AAV4TA69"/>
<accession>A0AAV4TA69</accession>
<sequence>MPTDSSIQYQSGNLIFADIIEQNRTNNFHEKRRLLGIDSEANVICTICYLQSICPTFVPRPTCWSRLSGHSPAQMSTLSFALNRCSCSLCAILDGLCGGSYCWRSLVVGCCCYLLGIFGVGDVGLTFK</sequence>